<dbReference type="InterPro" id="IPR011701">
    <property type="entry name" value="MFS"/>
</dbReference>
<evidence type="ECO:0000256" key="6">
    <source>
        <dbReference type="SAM" id="MobiDB-lite"/>
    </source>
</evidence>
<feature type="transmembrane region" description="Helical" evidence="7">
    <location>
        <begin position="121"/>
        <end position="142"/>
    </location>
</feature>
<evidence type="ECO:0000256" key="4">
    <source>
        <dbReference type="ARBA" id="ARBA00022989"/>
    </source>
</evidence>
<evidence type="ECO:0000256" key="2">
    <source>
        <dbReference type="ARBA" id="ARBA00022448"/>
    </source>
</evidence>
<sequence length="472" mass="51458">MAGSSLLPVADYGTTPRQSTSEGRPFQRFSLDRQESSTRLLSAEPPIDHPPQQSSDLYHRNSFSSTHSTSPLEGQHHFQMGGQEETGLEFEESLEGYTLYEKKCIIINREVDAIGMGKYQWYIWTLCGFGYLLDLMWAQAFGLVLQPLRQELGFGNDQSGNISASFNAGLTAGAAVWGILVDIVGRRWAFNLTVLFSTVFGLALGGANSYNSFLVLTAFVGFGVGGNIPIDTTITLECIPQPNFLADEPLPSCHNTAPGIPCCGKSQNMGWRYLLFTVGAITATVFLVRFALFSFQESPQFLISRGKDEKAAEVLQYIARFNGKSSRISLGTFEALEREHDSVSSRAGMLGSTKKLKSTFTEKVKLEGVRYGMLFNTWAMARLTTLSMFNSVLYGWTPEAFAAPIRGTACGVASFWGRLFGILGPLVAQTLLSTPPTVDEYNRILYMAGGVTLGCVLFTALLPGKAAGGVSM</sequence>
<dbReference type="PANTHER" id="PTHR23511">
    <property type="entry name" value="SYNAPTIC VESICLE GLYCOPROTEIN 2"/>
    <property type="match status" value="1"/>
</dbReference>
<feature type="transmembrane region" description="Helical" evidence="7">
    <location>
        <begin position="188"/>
        <end position="207"/>
    </location>
</feature>
<evidence type="ECO:0000313" key="9">
    <source>
        <dbReference type="EMBL" id="KAB8754771.1"/>
    </source>
</evidence>
<comment type="caution">
    <text evidence="9">The sequence shown here is derived from an EMBL/GenBank/DDBJ whole genome shotgun (WGS) entry which is preliminary data.</text>
</comment>
<reference evidence="9 10" key="1">
    <citation type="submission" date="2019-06" db="EMBL/GenBank/DDBJ databases">
        <title>A chromosomal-level reference genome of Carpinus fangiana (Coryloideae, Betulaceae).</title>
        <authorList>
            <person name="Yang X."/>
            <person name="Wang Z."/>
            <person name="Zhang L."/>
            <person name="Hao G."/>
            <person name="Liu J."/>
            <person name="Yang Y."/>
        </authorList>
    </citation>
    <scope>NUCLEOTIDE SEQUENCE [LARGE SCALE GENOMIC DNA]</scope>
    <source>
        <strain evidence="9">Cfa_2016G</strain>
        <tissue evidence="9">Leaf</tissue>
    </source>
</reference>
<feature type="transmembrane region" description="Helical" evidence="7">
    <location>
        <begin position="273"/>
        <end position="295"/>
    </location>
</feature>
<dbReference type="AlphaFoldDB" id="A0A5N6L4T4"/>
<dbReference type="EMBL" id="VIBQ01000099">
    <property type="protein sequence ID" value="KAB8754771.1"/>
    <property type="molecule type" value="Genomic_DNA"/>
</dbReference>
<evidence type="ECO:0000313" key="10">
    <source>
        <dbReference type="Proteomes" id="UP000327013"/>
    </source>
</evidence>
<dbReference type="Proteomes" id="UP000327013">
    <property type="component" value="Unassembled WGS sequence"/>
</dbReference>
<comment type="subcellular location">
    <subcellularLocation>
        <location evidence="1">Membrane</location>
        <topology evidence="1">Multi-pass membrane protein</topology>
    </subcellularLocation>
</comment>
<keyword evidence="2" id="KW-0813">Transport</keyword>
<feature type="region of interest" description="Disordered" evidence="6">
    <location>
        <begin position="1"/>
        <end position="77"/>
    </location>
</feature>
<feature type="transmembrane region" description="Helical" evidence="7">
    <location>
        <begin position="444"/>
        <end position="462"/>
    </location>
</feature>
<dbReference type="PROSITE" id="PS50850">
    <property type="entry name" value="MFS"/>
    <property type="match status" value="1"/>
</dbReference>
<evidence type="ECO:0000256" key="1">
    <source>
        <dbReference type="ARBA" id="ARBA00004141"/>
    </source>
</evidence>
<dbReference type="SUPFAM" id="SSF103473">
    <property type="entry name" value="MFS general substrate transporter"/>
    <property type="match status" value="1"/>
</dbReference>
<feature type="domain" description="Major facilitator superfamily (MFS) profile" evidence="8">
    <location>
        <begin position="123"/>
        <end position="472"/>
    </location>
</feature>
<protein>
    <recommendedName>
        <fullName evidence="8">Major facilitator superfamily (MFS) profile domain-containing protein</fullName>
    </recommendedName>
</protein>
<accession>A0A5N6L4T4</accession>
<proteinExistence type="predicted"/>
<dbReference type="Pfam" id="PF07690">
    <property type="entry name" value="MFS_1"/>
    <property type="match status" value="1"/>
</dbReference>
<dbReference type="GO" id="GO:0022857">
    <property type="term" value="F:transmembrane transporter activity"/>
    <property type="evidence" value="ECO:0007669"/>
    <property type="project" value="InterPro"/>
</dbReference>
<evidence type="ECO:0000256" key="7">
    <source>
        <dbReference type="SAM" id="Phobius"/>
    </source>
</evidence>
<evidence type="ECO:0000256" key="5">
    <source>
        <dbReference type="ARBA" id="ARBA00023136"/>
    </source>
</evidence>
<dbReference type="InterPro" id="IPR020846">
    <property type="entry name" value="MFS_dom"/>
</dbReference>
<evidence type="ECO:0000256" key="3">
    <source>
        <dbReference type="ARBA" id="ARBA00022692"/>
    </source>
</evidence>
<dbReference type="GO" id="GO:0016020">
    <property type="term" value="C:membrane"/>
    <property type="evidence" value="ECO:0007669"/>
    <property type="project" value="UniProtKB-SubCell"/>
</dbReference>
<keyword evidence="10" id="KW-1185">Reference proteome</keyword>
<keyword evidence="4 7" id="KW-1133">Transmembrane helix</keyword>
<keyword evidence="5 7" id="KW-0472">Membrane</keyword>
<feature type="transmembrane region" description="Helical" evidence="7">
    <location>
        <begin position="162"/>
        <end position="181"/>
    </location>
</feature>
<dbReference type="OrthoDB" id="3936150at2759"/>
<dbReference type="Gene3D" id="1.20.1250.20">
    <property type="entry name" value="MFS general substrate transporter like domains"/>
    <property type="match status" value="3"/>
</dbReference>
<feature type="compositionally biased region" description="Polar residues" evidence="6">
    <location>
        <begin position="51"/>
        <end position="72"/>
    </location>
</feature>
<name>A0A5N6L4T4_9ROSI</name>
<dbReference type="PANTHER" id="PTHR23511:SF3">
    <property type="entry name" value="MAJOR FACILITATOR SUPERFAMILY (MFS) PROFILE DOMAIN-CONTAINING PROTEIN"/>
    <property type="match status" value="1"/>
</dbReference>
<evidence type="ECO:0000259" key="8">
    <source>
        <dbReference type="PROSITE" id="PS50850"/>
    </source>
</evidence>
<organism evidence="9 10">
    <name type="scientific">Carpinus fangiana</name>
    <dbReference type="NCBI Taxonomy" id="176857"/>
    <lineage>
        <taxon>Eukaryota</taxon>
        <taxon>Viridiplantae</taxon>
        <taxon>Streptophyta</taxon>
        <taxon>Embryophyta</taxon>
        <taxon>Tracheophyta</taxon>
        <taxon>Spermatophyta</taxon>
        <taxon>Magnoliopsida</taxon>
        <taxon>eudicotyledons</taxon>
        <taxon>Gunneridae</taxon>
        <taxon>Pentapetalae</taxon>
        <taxon>rosids</taxon>
        <taxon>fabids</taxon>
        <taxon>Fagales</taxon>
        <taxon>Betulaceae</taxon>
        <taxon>Carpinus</taxon>
    </lineage>
</organism>
<dbReference type="InterPro" id="IPR036259">
    <property type="entry name" value="MFS_trans_sf"/>
</dbReference>
<gene>
    <name evidence="9" type="ORF">FH972_026560</name>
</gene>
<keyword evidence="3 7" id="KW-0812">Transmembrane</keyword>